<evidence type="ECO:0000313" key="5">
    <source>
        <dbReference type="Proteomes" id="UP000539473"/>
    </source>
</evidence>
<dbReference type="InterPro" id="IPR000782">
    <property type="entry name" value="FAS1_domain"/>
</dbReference>
<dbReference type="Proteomes" id="UP000539473">
    <property type="component" value="Unassembled WGS sequence"/>
</dbReference>
<keyword evidence="1" id="KW-0732">Signal</keyword>
<protein>
    <recommendedName>
        <fullName evidence="2">FAS1 domain-containing protein</fullName>
    </recommendedName>
</protein>
<evidence type="ECO:0000259" key="2">
    <source>
        <dbReference type="PROSITE" id="PS50213"/>
    </source>
</evidence>
<gene>
    <name evidence="3" type="ORF">GCM10017781_43650</name>
    <name evidence="4" type="ORF">HNQ07_004445</name>
</gene>
<proteinExistence type="predicted"/>
<dbReference type="Proteomes" id="UP000619376">
    <property type="component" value="Unassembled WGS sequence"/>
</dbReference>
<dbReference type="AlphaFoldDB" id="A0A7W8KKI9"/>
<evidence type="ECO:0000313" key="4">
    <source>
        <dbReference type="EMBL" id="MBB5378938.1"/>
    </source>
</evidence>
<evidence type="ECO:0000313" key="3">
    <source>
        <dbReference type="EMBL" id="GHF62880.1"/>
    </source>
</evidence>
<evidence type="ECO:0000313" key="6">
    <source>
        <dbReference type="Proteomes" id="UP000619376"/>
    </source>
</evidence>
<accession>A0A7W8KKI9</accession>
<feature type="domain" description="FAS1" evidence="2">
    <location>
        <begin position="219"/>
        <end position="352"/>
    </location>
</feature>
<dbReference type="EMBL" id="BNAJ01000017">
    <property type="protein sequence ID" value="GHF62880.1"/>
    <property type="molecule type" value="Genomic_DNA"/>
</dbReference>
<name>A0A7W8KKI9_9DEIO</name>
<organism evidence="4 5">
    <name type="scientific">Deinococcus metalli</name>
    <dbReference type="NCBI Taxonomy" id="1141878"/>
    <lineage>
        <taxon>Bacteria</taxon>
        <taxon>Thermotogati</taxon>
        <taxon>Deinococcota</taxon>
        <taxon>Deinococci</taxon>
        <taxon>Deinococcales</taxon>
        <taxon>Deinococcaceae</taxon>
        <taxon>Deinococcus</taxon>
    </lineage>
</organism>
<dbReference type="RefSeq" id="WP_184115804.1">
    <property type="nucleotide sequence ID" value="NZ_BNAJ01000017.1"/>
</dbReference>
<dbReference type="InterPro" id="IPR036378">
    <property type="entry name" value="FAS1_dom_sf"/>
</dbReference>
<reference evidence="3" key="1">
    <citation type="journal article" date="2014" name="Int. J. Syst. Evol. Microbiol.">
        <title>Complete genome of a new Firmicutes species belonging to the dominant human colonic microbiota ('Ruminococcus bicirculans') reveals two chromosomes and a selective capacity to utilize plant glucans.</title>
        <authorList>
            <consortium name="NISC Comparative Sequencing Program"/>
            <person name="Wegmann U."/>
            <person name="Louis P."/>
            <person name="Goesmann A."/>
            <person name="Henrissat B."/>
            <person name="Duncan S.H."/>
            <person name="Flint H.J."/>
        </authorList>
    </citation>
    <scope>NUCLEOTIDE SEQUENCE</scope>
    <source>
        <strain evidence="3">CGMCC 1.18437</strain>
    </source>
</reference>
<feature type="signal peptide" evidence="1">
    <location>
        <begin position="1"/>
        <end position="19"/>
    </location>
</feature>
<dbReference type="PROSITE" id="PS50213">
    <property type="entry name" value="FAS1"/>
    <property type="match status" value="1"/>
</dbReference>
<reference evidence="6" key="2">
    <citation type="journal article" date="2019" name="Int. J. Syst. Evol. Microbiol.">
        <title>The Global Catalogue of Microorganisms (GCM) 10K type strain sequencing project: providing services to taxonomists for standard genome sequencing and annotation.</title>
        <authorList>
            <consortium name="The Broad Institute Genomics Platform"/>
            <consortium name="The Broad Institute Genome Sequencing Center for Infectious Disease"/>
            <person name="Wu L."/>
            <person name="Ma J."/>
        </authorList>
    </citation>
    <scope>NUCLEOTIDE SEQUENCE [LARGE SCALE GENOMIC DNA]</scope>
    <source>
        <strain evidence="6">CGMCC 1.18437</strain>
    </source>
</reference>
<keyword evidence="6" id="KW-1185">Reference proteome</keyword>
<reference evidence="4 5" key="3">
    <citation type="submission" date="2020-08" db="EMBL/GenBank/DDBJ databases">
        <title>Genomic Encyclopedia of Type Strains, Phase IV (KMG-IV): sequencing the most valuable type-strain genomes for metagenomic binning, comparative biology and taxonomic classification.</title>
        <authorList>
            <person name="Goeker M."/>
        </authorList>
    </citation>
    <scope>NUCLEOTIDE SEQUENCE [LARGE SCALE GENOMIC DNA]</scope>
    <source>
        <strain evidence="4 5">DSM 27521</strain>
    </source>
</reference>
<feature type="chain" id="PRO_5030909710" description="FAS1 domain-containing protein" evidence="1">
    <location>
        <begin position="20"/>
        <end position="355"/>
    </location>
</feature>
<evidence type="ECO:0000256" key="1">
    <source>
        <dbReference type="SAM" id="SignalP"/>
    </source>
</evidence>
<dbReference type="Gene3D" id="2.30.180.10">
    <property type="entry name" value="FAS1 domain"/>
    <property type="match status" value="1"/>
</dbReference>
<comment type="caution">
    <text evidence="4">The sequence shown here is derived from an EMBL/GenBank/DDBJ whole genome shotgun (WGS) entry which is preliminary data.</text>
</comment>
<reference evidence="3" key="4">
    <citation type="submission" date="2024-05" db="EMBL/GenBank/DDBJ databases">
        <authorList>
            <person name="Sun Q."/>
            <person name="Zhou Y."/>
        </authorList>
    </citation>
    <scope>NUCLEOTIDE SEQUENCE</scope>
    <source>
        <strain evidence="3">CGMCC 1.18437</strain>
    </source>
</reference>
<sequence length="355" mass="36270">MNRHLLTVTFALGLSHAGAAGLLHALNTAVSATPAPVAPLEVRVDGHALLTTEGTDAGAYAPLPAGPHTLEVRAGGRTLSTLKTTVRDGHAYLLHSAGGAGTTLVDETQAFEDAKVSDGRYGKALILNAWTAPVDVVRGKDVLARGLQPGAVIAVRQEDMTPDTQAYAFRQGTRTLNSTLVVGAPGATGIVALLGPGGHGPGEGVTFSTVSPLSAWDFLARQGSGGAPELSFARFRQALTDAGLEATLKGKGPVIVLPPTDGGVQAAGTRGQPAALAKAARVHLLASFPDFEKAFAGGADTPTLSGQTLRLVFRDVPGDTSGFPAPFFDDVSVVFTPITVSNGVVWPVGGVLRVK</sequence>
<dbReference type="Pfam" id="PF02469">
    <property type="entry name" value="Fasciclin"/>
    <property type="match status" value="1"/>
</dbReference>
<dbReference type="SUPFAM" id="SSF82153">
    <property type="entry name" value="FAS1 domain"/>
    <property type="match status" value="1"/>
</dbReference>
<dbReference type="EMBL" id="JACHFK010000017">
    <property type="protein sequence ID" value="MBB5378938.1"/>
    <property type="molecule type" value="Genomic_DNA"/>
</dbReference>